<reference evidence="7" key="1">
    <citation type="journal article" date="2023" name="Commun. Biol.">
        <title>Genome analysis of Parmales, the sister group of diatoms, reveals the evolutionary specialization of diatoms from phago-mixotrophs to photoautotrophs.</title>
        <authorList>
            <person name="Ban H."/>
            <person name="Sato S."/>
            <person name="Yoshikawa S."/>
            <person name="Yamada K."/>
            <person name="Nakamura Y."/>
            <person name="Ichinomiya M."/>
            <person name="Sato N."/>
            <person name="Blanc-Mathieu R."/>
            <person name="Endo H."/>
            <person name="Kuwata A."/>
            <person name="Ogata H."/>
        </authorList>
    </citation>
    <scope>NUCLEOTIDE SEQUENCE [LARGE SCALE GENOMIC DNA]</scope>
    <source>
        <strain evidence="7">NIES 3701</strain>
    </source>
</reference>
<dbReference type="GO" id="GO:0004788">
    <property type="term" value="F:thiamine diphosphokinase activity"/>
    <property type="evidence" value="ECO:0007669"/>
    <property type="project" value="InterPro"/>
</dbReference>
<evidence type="ECO:0000313" key="7">
    <source>
        <dbReference type="Proteomes" id="UP001165085"/>
    </source>
</evidence>
<comment type="caution">
    <text evidence="6">The sequence shown here is derived from an EMBL/GenBank/DDBJ whole genome shotgun (WGS) entry which is preliminary data.</text>
</comment>
<feature type="domain" description="Thiamin pyrophosphokinase thiamin-binding" evidence="5">
    <location>
        <begin position="152"/>
        <end position="221"/>
    </location>
</feature>
<dbReference type="GO" id="GO:0016301">
    <property type="term" value="F:kinase activity"/>
    <property type="evidence" value="ECO:0007669"/>
    <property type="project" value="UniProtKB-KW"/>
</dbReference>
<dbReference type="GO" id="GO:0009229">
    <property type="term" value="P:thiamine diphosphate biosynthetic process"/>
    <property type="evidence" value="ECO:0007669"/>
    <property type="project" value="InterPro"/>
</dbReference>
<dbReference type="EMBL" id="BRXY01000195">
    <property type="protein sequence ID" value="GMH76119.1"/>
    <property type="molecule type" value="Genomic_DNA"/>
</dbReference>
<dbReference type="Proteomes" id="UP001165085">
    <property type="component" value="Unassembled WGS sequence"/>
</dbReference>
<dbReference type="GO" id="GO:0006772">
    <property type="term" value="P:thiamine metabolic process"/>
    <property type="evidence" value="ECO:0007669"/>
    <property type="project" value="InterPro"/>
</dbReference>
<keyword evidence="3" id="KW-0418">Kinase</keyword>
<keyword evidence="1" id="KW-0808">Transferase</keyword>
<dbReference type="Pfam" id="PF04265">
    <property type="entry name" value="TPK_B1_binding"/>
    <property type="match status" value="1"/>
</dbReference>
<dbReference type="FunFam" id="2.60.120.320:FF:000001">
    <property type="entry name" value="Thiamine pyrophosphokinase"/>
    <property type="match status" value="1"/>
</dbReference>
<protein>
    <recommendedName>
        <fullName evidence="5">Thiamin pyrophosphokinase thiamin-binding domain-containing protein</fullName>
    </recommendedName>
</protein>
<keyword evidence="7" id="KW-1185">Reference proteome</keyword>
<dbReference type="GO" id="GO:0005524">
    <property type="term" value="F:ATP binding"/>
    <property type="evidence" value="ECO:0007669"/>
    <property type="project" value="UniProtKB-KW"/>
</dbReference>
<dbReference type="Gene3D" id="3.40.50.10240">
    <property type="entry name" value="Thiamin pyrophosphokinase, catalytic domain"/>
    <property type="match status" value="1"/>
</dbReference>
<organism evidence="6 7">
    <name type="scientific">Triparma strigata</name>
    <dbReference type="NCBI Taxonomy" id="1606541"/>
    <lineage>
        <taxon>Eukaryota</taxon>
        <taxon>Sar</taxon>
        <taxon>Stramenopiles</taxon>
        <taxon>Ochrophyta</taxon>
        <taxon>Bolidophyceae</taxon>
        <taxon>Parmales</taxon>
        <taxon>Triparmaceae</taxon>
        <taxon>Triparma</taxon>
    </lineage>
</organism>
<keyword evidence="4" id="KW-0067">ATP-binding</keyword>
<dbReference type="InterPro" id="IPR036759">
    <property type="entry name" value="TPK_catalytic_sf"/>
</dbReference>
<dbReference type="Pfam" id="PF04263">
    <property type="entry name" value="TPK_catalytic"/>
    <property type="match status" value="1"/>
</dbReference>
<evidence type="ECO:0000256" key="1">
    <source>
        <dbReference type="ARBA" id="ARBA00022679"/>
    </source>
</evidence>
<dbReference type="SMART" id="SM00983">
    <property type="entry name" value="TPK_B1_binding"/>
    <property type="match status" value="1"/>
</dbReference>
<evidence type="ECO:0000256" key="2">
    <source>
        <dbReference type="ARBA" id="ARBA00022741"/>
    </source>
</evidence>
<accession>A0A9W7AXA9</accession>
<dbReference type="Gene3D" id="2.60.120.320">
    <property type="entry name" value="Thiamin pyrophosphokinase, thiamin-binding domain"/>
    <property type="match status" value="1"/>
</dbReference>
<dbReference type="NCBIfam" id="TIGR01378">
    <property type="entry name" value="thi_PPkinase"/>
    <property type="match status" value="1"/>
</dbReference>
<name>A0A9W7AXA9_9STRA</name>
<dbReference type="SUPFAM" id="SSF63999">
    <property type="entry name" value="Thiamin pyrophosphokinase, catalytic domain"/>
    <property type="match status" value="1"/>
</dbReference>
<dbReference type="OrthoDB" id="25149at2759"/>
<dbReference type="GO" id="GO:0030975">
    <property type="term" value="F:thiamine binding"/>
    <property type="evidence" value="ECO:0007669"/>
    <property type="project" value="InterPro"/>
</dbReference>
<dbReference type="InterPro" id="IPR036371">
    <property type="entry name" value="TPK_B1-bd_sf"/>
</dbReference>
<dbReference type="CDD" id="cd07995">
    <property type="entry name" value="TPK"/>
    <property type="match status" value="1"/>
</dbReference>
<dbReference type="PANTHER" id="PTHR13622">
    <property type="entry name" value="THIAMIN PYROPHOSPHOKINASE"/>
    <property type="match status" value="1"/>
</dbReference>
<evidence type="ECO:0000256" key="3">
    <source>
        <dbReference type="ARBA" id="ARBA00022777"/>
    </source>
</evidence>
<evidence type="ECO:0000313" key="6">
    <source>
        <dbReference type="EMBL" id="GMH76119.1"/>
    </source>
</evidence>
<keyword evidence="2" id="KW-0547">Nucleotide-binding</keyword>
<dbReference type="SUPFAM" id="SSF63862">
    <property type="entry name" value="Thiamin pyrophosphokinase, substrate-binding domain"/>
    <property type="match status" value="1"/>
</dbReference>
<dbReference type="InterPro" id="IPR007373">
    <property type="entry name" value="Thiamin_PyroPKinase_B1-bd"/>
</dbReference>
<dbReference type="PANTHER" id="PTHR13622:SF8">
    <property type="entry name" value="THIAMIN PYROPHOSPHOKINASE 1"/>
    <property type="match status" value="1"/>
</dbReference>
<dbReference type="AlphaFoldDB" id="A0A9W7AXA9"/>
<evidence type="ECO:0000259" key="5">
    <source>
        <dbReference type="SMART" id="SM00983"/>
    </source>
</evidence>
<dbReference type="InterPro" id="IPR006282">
    <property type="entry name" value="Thi_PPkinase"/>
</dbReference>
<evidence type="ECO:0000256" key="4">
    <source>
        <dbReference type="ARBA" id="ARBA00022840"/>
    </source>
</evidence>
<sequence>MLSLLYEISSFVMCADGGANRLYDMSGGGALKPDAIKGDLDSIRGDVLKYYEEAGVEIVKDSSQDMNDLEKCLWHMKQVEESSKKTRFDTVCVYGGLGGRFDQSMSSVSALFKFLDVFDNVVLVDEETTATLLRPCRVPPGDLEKEDGDGGGKNDVHVIRPSAEIEGKLCGLIPIFGTCTNVKTSGLKWDLNGEELSFGKLISSSNECTGTEVRVSSDNFLVWTTHVSWQ</sequence>
<dbReference type="InterPro" id="IPR007371">
    <property type="entry name" value="TPK_catalytic"/>
</dbReference>
<gene>
    <name evidence="6" type="ORF">TrST_g9456</name>
</gene>
<proteinExistence type="predicted"/>